<dbReference type="InterPro" id="IPR050515">
    <property type="entry name" value="Beta-lactam/transpept"/>
</dbReference>
<accession>A0A1G9D2T9</accession>
<evidence type="ECO:0000256" key="6">
    <source>
        <dbReference type="ARBA" id="ARBA00022960"/>
    </source>
</evidence>
<keyword evidence="10" id="KW-0961">Cell wall biogenesis/degradation</keyword>
<dbReference type="InterPro" id="IPR005311">
    <property type="entry name" value="PBP_dimer"/>
</dbReference>
<proteinExistence type="inferred from homology"/>
<keyword evidence="6" id="KW-0133">Cell shape</keyword>
<dbReference type="GO" id="GO:0005886">
    <property type="term" value="C:plasma membrane"/>
    <property type="evidence" value="ECO:0007669"/>
    <property type="project" value="UniProtKB-SubCell"/>
</dbReference>
<dbReference type="Pfam" id="PF03717">
    <property type="entry name" value="PBP_dimer"/>
    <property type="match status" value="1"/>
</dbReference>
<feature type="domain" description="Penicillin-binding protein dimerisation" evidence="13">
    <location>
        <begin position="53"/>
        <end position="357"/>
    </location>
</feature>
<dbReference type="STRING" id="393762.SAMN05660472_01628"/>
<dbReference type="GO" id="GO:0008360">
    <property type="term" value="P:regulation of cell shape"/>
    <property type="evidence" value="ECO:0007669"/>
    <property type="project" value="UniProtKB-KW"/>
</dbReference>
<evidence type="ECO:0000313" key="14">
    <source>
        <dbReference type="EMBL" id="SDK58143.1"/>
    </source>
</evidence>
<comment type="subcellular location">
    <subcellularLocation>
        <location evidence="2">Cell membrane</location>
    </subcellularLocation>
    <subcellularLocation>
        <location evidence="1">Membrane</location>
        <topology evidence="1">Single-pass membrane protein</topology>
    </subcellularLocation>
</comment>
<dbReference type="PANTHER" id="PTHR30627">
    <property type="entry name" value="PEPTIDOGLYCAN D,D-TRANSPEPTIDASE"/>
    <property type="match status" value="1"/>
</dbReference>
<evidence type="ECO:0000256" key="1">
    <source>
        <dbReference type="ARBA" id="ARBA00004167"/>
    </source>
</evidence>
<evidence type="ECO:0000256" key="2">
    <source>
        <dbReference type="ARBA" id="ARBA00004236"/>
    </source>
</evidence>
<reference evidence="14 15" key="1">
    <citation type="submission" date="2016-10" db="EMBL/GenBank/DDBJ databases">
        <authorList>
            <person name="de Groot N.N."/>
        </authorList>
    </citation>
    <scope>NUCLEOTIDE SEQUENCE [LARGE SCALE GENOMIC DNA]</scope>
    <source>
        <strain evidence="14 15">DSM 18346</strain>
    </source>
</reference>
<evidence type="ECO:0000256" key="4">
    <source>
        <dbReference type="ARBA" id="ARBA00022475"/>
    </source>
</evidence>
<keyword evidence="4" id="KW-1003">Cell membrane</keyword>
<evidence type="ECO:0000256" key="7">
    <source>
        <dbReference type="ARBA" id="ARBA00022984"/>
    </source>
</evidence>
<evidence type="ECO:0000256" key="9">
    <source>
        <dbReference type="ARBA" id="ARBA00023136"/>
    </source>
</evidence>
<evidence type="ECO:0000259" key="13">
    <source>
        <dbReference type="Pfam" id="PF03717"/>
    </source>
</evidence>
<dbReference type="GO" id="GO:0071972">
    <property type="term" value="F:peptidoglycan L,D-transpeptidase activity"/>
    <property type="evidence" value="ECO:0007669"/>
    <property type="project" value="TreeGrafter"/>
</dbReference>
<keyword evidence="5 11" id="KW-0812">Transmembrane</keyword>
<evidence type="ECO:0000313" key="15">
    <source>
        <dbReference type="Proteomes" id="UP000198718"/>
    </source>
</evidence>
<dbReference type="EMBL" id="FNFP01000002">
    <property type="protein sequence ID" value="SDK58143.1"/>
    <property type="molecule type" value="Genomic_DNA"/>
</dbReference>
<feature type="domain" description="Penicillin-binding protein transpeptidase" evidence="12">
    <location>
        <begin position="686"/>
        <end position="799"/>
    </location>
</feature>
<keyword evidence="9 11" id="KW-0472">Membrane</keyword>
<protein>
    <submittedName>
        <fullName evidence="14">Penicillin-binding protein 2</fullName>
    </submittedName>
</protein>
<dbReference type="PANTHER" id="PTHR30627:SF2">
    <property type="entry name" value="PEPTIDOGLYCAN D,D-TRANSPEPTIDASE MRDA"/>
    <property type="match status" value="1"/>
</dbReference>
<organism evidence="14 15">
    <name type="scientific">Natronincola ferrireducens</name>
    <dbReference type="NCBI Taxonomy" id="393762"/>
    <lineage>
        <taxon>Bacteria</taxon>
        <taxon>Bacillati</taxon>
        <taxon>Bacillota</taxon>
        <taxon>Clostridia</taxon>
        <taxon>Peptostreptococcales</taxon>
        <taxon>Natronincolaceae</taxon>
        <taxon>Natronincola</taxon>
    </lineage>
</organism>
<keyword evidence="8 11" id="KW-1133">Transmembrane helix</keyword>
<dbReference type="AlphaFoldDB" id="A0A1G9D2T9"/>
<keyword evidence="7" id="KW-0573">Peptidoglycan synthesis</keyword>
<gene>
    <name evidence="14" type="ORF">SAMN05660472_01628</name>
</gene>
<evidence type="ECO:0000256" key="11">
    <source>
        <dbReference type="SAM" id="Phobius"/>
    </source>
</evidence>
<dbReference type="GO" id="GO:0008658">
    <property type="term" value="F:penicillin binding"/>
    <property type="evidence" value="ECO:0007669"/>
    <property type="project" value="InterPro"/>
</dbReference>
<dbReference type="GO" id="GO:0009252">
    <property type="term" value="P:peptidoglycan biosynthetic process"/>
    <property type="evidence" value="ECO:0007669"/>
    <property type="project" value="UniProtKB-KW"/>
</dbReference>
<keyword evidence="15" id="KW-1185">Reference proteome</keyword>
<sequence length="930" mass="106377">MIFKKLKNRYNVIILTYILVFVVILFRLATIMIVQGEEYREQAENRIIKTIPLPAARGEIRDRYGRLLAGNRPSFTVQIMKNEVIDEKINEVSLKLINILEKNEDKYNDEFPIIFSEEGEYVFTYDLEIQNWKERNDLLKAGTAQEAFEMLRRRYGIEETDPGEVQQQLIRAMGTVPITISRQPFQFIEEMRKEQWLQSYNITDKELSAYEAFQIVRNNVYKIPEEYSDVEARKIMVVRELLRKQGYLQYQPVRIAQDLSEASVTEIEEKIMSLPGVNIAVEPVRYYPEDQRAAHVLGNLGKISQQNEIDKYVRELGYLPSDIIGKTGIEHSFEETLKGQDGSQRVVVDSRGRLIKVLEIEDPIPGDGVYLTLDANLQRVAEETLEEVLKTLQAGGTYEGRWGTDRLVSRWGPLDNATSGSVVVTDIKTGEVLAMANYPAYDPNLFATGISSADWNSLMPENERDPLAPRPLTNIATSTAIQPGSTFKMIVGLAGIEQGLSPNYRILDRGFIQVGGHSFGNWLWNQSRRTMGYQGLHEAIADSNNYYFYSVANGYDYGSGRYLPIKMNTDILTKYTKMFGLNDRTGIEIQVPRERSGGVPSIENKTRTIKAMLRRHLERQMKLDDLDDTKVEATEEVLKETIEQIVSWAEENPSRGEVYRRMVDLGIKEDRANIYTDICKYSYFTQARWSVADTMNFAIGQGEHSYTPLQMANYMAILANGGYRYNLSLVRKTQSYDGESITEFPPELVERIELKDYKNLDEVNYGMYLVNKTGSARSYFRDFPIDVAGKTGTAQRSGKIPPVDEIQYLKQHLRAWGVSEAAVEHKMAQLMEENKDNPRYEDESFVMREAIKALNPRANLDQFKRDYDNYAWYTGFAPYDDPQIAISVLIFQGGSGGYGAPIFREIVAEYMGLNTVVEQDGIMIENRLTP</sequence>
<dbReference type="Pfam" id="PF00905">
    <property type="entry name" value="Transpeptidase"/>
    <property type="match status" value="2"/>
</dbReference>
<evidence type="ECO:0000256" key="5">
    <source>
        <dbReference type="ARBA" id="ARBA00022692"/>
    </source>
</evidence>
<dbReference type="SUPFAM" id="SSF56519">
    <property type="entry name" value="Penicillin binding protein dimerisation domain"/>
    <property type="match status" value="1"/>
</dbReference>
<feature type="domain" description="Penicillin-binding protein transpeptidase" evidence="12">
    <location>
        <begin position="420"/>
        <end position="597"/>
    </location>
</feature>
<feature type="transmembrane region" description="Helical" evidence="11">
    <location>
        <begin position="12"/>
        <end position="34"/>
    </location>
</feature>
<evidence type="ECO:0000256" key="8">
    <source>
        <dbReference type="ARBA" id="ARBA00022989"/>
    </source>
</evidence>
<dbReference type="InterPro" id="IPR012338">
    <property type="entry name" value="Beta-lactam/transpept-like"/>
</dbReference>
<dbReference type="GO" id="GO:0071555">
    <property type="term" value="P:cell wall organization"/>
    <property type="evidence" value="ECO:0007669"/>
    <property type="project" value="UniProtKB-KW"/>
</dbReference>
<evidence type="ECO:0000256" key="3">
    <source>
        <dbReference type="ARBA" id="ARBA00007171"/>
    </source>
</evidence>
<dbReference type="OrthoDB" id="9757901at2"/>
<evidence type="ECO:0000259" key="12">
    <source>
        <dbReference type="Pfam" id="PF00905"/>
    </source>
</evidence>
<dbReference type="Proteomes" id="UP000198718">
    <property type="component" value="Unassembled WGS sequence"/>
</dbReference>
<dbReference type="RefSeq" id="WP_090553193.1">
    <property type="nucleotide sequence ID" value="NZ_FNFP01000002.1"/>
</dbReference>
<dbReference type="InterPro" id="IPR036138">
    <property type="entry name" value="PBP_dimer_sf"/>
</dbReference>
<dbReference type="Gene3D" id="3.90.1310.10">
    <property type="entry name" value="Penicillin-binding protein 2a (Domain 2)"/>
    <property type="match status" value="2"/>
</dbReference>
<comment type="similarity">
    <text evidence="3">Belongs to the transpeptidase family.</text>
</comment>
<evidence type="ECO:0000256" key="10">
    <source>
        <dbReference type="ARBA" id="ARBA00023316"/>
    </source>
</evidence>
<dbReference type="InterPro" id="IPR001460">
    <property type="entry name" value="PCN-bd_Tpept"/>
</dbReference>
<dbReference type="Gene3D" id="3.40.710.10">
    <property type="entry name" value="DD-peptidase/beta-lactamase superfamily"/>
    <property type="match status" value="2"/>
</dbReference>
<dbReference type="SUPFAM" id="SSF56601">
    <property type="entry name" value="beta-lactamase/transpeptidase-like"/>
    <property type="match status" value="2"/>
</dbReference>
<name>A0A1G9D2T9_9FIRM</name>